<keyword evidence="2 7" id="KW-0932">Cytokinin signaling pathway</keyword>
<evidence type="ECO:0000256" key="4">
    <source>
        <dbReference type="ARBA" id="ARBA00023012"/>
    </source>
</evidence>
<evidence type="ECO:0000256" key="2">
    <source>
        <dbReference type="ARBA" id="ARBA00022864"/>
    </source>
</evidence>
<comment type="function">
    <text evidence="7">Functions as a two-component phosphorelay mediators between cytokinin sensor histidine kinases and response regulators (B-type ARRs). Plays an important role in propagating cytokinin signal transduction.</text>
</comment>
<dbReference type="GO" id="GO:0000160">
    <property type="term" value="P:phosphorelay signal transduction system"/>
    <property type="evidence" value="ECO:0007669"/>
    <property type="project" value="UniProtKB-UniRule"/>
</dbReference>
<evidence type="ECO:0000256" key="7">
    <source>
        <dbReference type="RuleBase" id="RU369004"/>
    </source>
</evidence>
<dbReference type="Proteomes" id="UP001293593">
    <property type="component" value="Unassembled WGS sequence"/>
</dbReference>
<dbReference type="GO" id="GO:0009736">
    <property type="term" value="P:cytokinin-activated signaling pathway"/>
    <property type="evidence" value="ECO:0007669"/>
    <property type="project" value="UniProtKB-KW"/>
</dbReference>
<comment type="subcellular location">
    <subcellularLocation>
        <location evidence="7">Cytoplasm</location>
        <location evidence="7">Cytosol</location>
    </subcellularLocation>
    <subcellularLocation>
        <location evidence="7">Nucleus</location>
    </subcellularLocation>
</comment>
<evidence type="ECO:0000256" key="1">
    <source>
        <dbReference type="ARBA" id="ARBA00022490"/>
    </source>
</evidence>
<dbReference type="AlphaFoldDB" id="A0AAE1TD92"/>
<dbReference type="SUPFAM" id="SSF47226">
    <property type="entry name" value="Histidine-containing phosphotransfer domain, HPT domain"/>
    <property type="match status" value="1"/>
</dbReference>
<keyword evidence="1" id="KW-0963">Cytoplasm</keyword>
<accession>A0AAE1TD92</accession>
<reference evidence="9" key="1">
    <citation type="submission" date="2023-10" db="EMBL/GenBank/DDBJ databases">
        <title>Chromosome-level genome of the transformable northern wattle, Acacia crassicarpa.</title>
        <authorList>
            <person name="Massaro I."/>
            <person name="Sinha N.R."/>
            <person name="Poethig S."/>
            <person name="Leichty A.R."/>
        </authorList>
    </citation>
    <scope>NUCLEOTIDE SEQUENCE</scope>
    <source>
        <strain evidence="9">Acra3RX</strain>
        <tissue evidence="9">Leaf</tissue>
    </source>
</reference>
<dbReference type="GO" id="GO:0043424">
    <property type="term" value="F:protein histidine kinase binding"/>
    <property type="evidence" value="ECO:0007669"/>
    <property type="project" value="UniProtKB-UniRule"/>
</dbReference>
<dbReference type="GO" id="GO:0005634">
    <property type="term" value="C:nucleus"/>
    <property type="evidence" value="ECO:0007669"/>
    <property type="project" value="UniProtKB-SubCell"/>
</dbReference>
<keyword evidence="4 7" id="KW-0902">Two-component regulatory system</keyword>
<evidence type="ECO:0000256" key="5">
    <source>
        <dbReference type="ARBA" id="ARBA00023242"/>
    </source>
</evidence>
<dbReference type="Gene3D" id="1.20.120.160">
    <property type="entry name" value="HPT domain"/>
    <property type="match status" value="1"/>
</dbReference>
<sequence>MTMDVLQLQRQLRELQASMHQEGFIDDQFTQLQRLQDDSSPDFVKEVVTMYFDDSEKLIDNMKKILTQAPVDFKQVDAYVHQYKGSSASIGAARIKNICMKFRNCCENQDHEGCWRLLQQLQNEYSALKGHLMYLFRLEQELRSAGVKIPSLE</sequence>
<evidence type="ECO:0000259" key="8">
    <source>
        <dbReference type="PROSITE" id="PS50894"/>
    </source>
</evidence>
<evidence type="ECO:0000313" key="9">
    <source>
        <dbReference type="EMBL" id="KAK4281117.1"/>
    </source>
</evidence>
<dbReference type="Pfam" id="PF01627">
    <property type="entry name" value="Hpt"/>
    <property type="match status" value="1"/>
</dbReference>
<protein>
    <recommendedName>
        <fullName evidence="7">Histidine-containing phosphotransfer protein</fullName>
    </recommendedName>
</protein>
<dbReference type="EMBL" id="JAWXYG010000002">
    <property type="protein sequence ID" value="KAK4281117.1"/>
    <property type="molecule type" value="Genomic_DNA"/>
</dbReference>
<dbReference type="InterPro" id="IPR045871">
    <property type="entry name" value="AHP1-5/YPD1"/>
</dbReference>
<comment type="caution">
    <text evidence="9">The sequence shown here is derived from an EMBL/GenBank/DDBJ whole genome shotgun (WGS) entry which is preliminary data.</text>
</comment>
<evidence type="ECO:0000256" key="6">
    <source>
        <dbReference type="PROSITE-ProRule" id="PRU00110"/>
    </source>
</evidence>
<keyword evidence="6" id="KW-0597">Phosphoprotein</keyword>
<proteinExistence type="predicted"/>
<dbReference type="PROSITE" id="PS50894">
    <property type="entry name" value="HPT"/>
    <property type="match status" value="1"/>
</dbReference>
<dbReference type="InterPro" id="IPR036641">
    <property type="entry name" value="HPT_dom_sf"/>
</dbReference>
<name>A0AAE1TD92_9FABA</name>
<dbReference type="CDD" id="cd00088">
    <property type="entry name" value="HPT"/>
    <property type="match status" value="1"/>
</dbReference>
<dbReference type="FunFam" id="1.20.120.160:FF:000001">
    <property type="entry name" value="Histidine-containing phosphotransfer protein 1"/>
    <property type="match status" value="1"/>
</dbReference>
<evidence type="ECO:0000313" key="10">
    <source>
        <dbReference type="Proteomes" id="UP001293593"/>
    </source>
</evidence>
<dbReference type="GO" id="GO:0005829">
    <property type="term" value="C:cytosol"/>
    <property type="evidence" value="ECO:0007669"/>
    <property type="project" value="UniProtKB-SubCell"/>
</dbReference>
<keyword evidence="5" id="KW-0539">Nucleus</keyword>
<dbReference type="PANTHER" id="PTHR28242">
    <property type="entry name" value="PHOSPHORELAY INTERMEDIATE PROTEIN YPD1"/>
    <property type="match status" value="1"/>
</dbReference>
<feature type="modified residue" description="Phosphohistidine" evidence="6">
    <location>
        <position position="81"/>
    </location>
</feature>
<dbReference type="GO" id="GO:0009927">
    <property type="term" value="F:histidine phosphotransfer kinase activity"/>
    <property type="evidence" value="ECO:0007669"/>
    <property type="project" value="UniProtKB-UniRule"/>
</dbReference>
<organism evidence="9 10">
    <name type="scientific">Acacia crassicarpa</name>
    <name type="common">northern wattle</name>
    <dbReference type="NCBI Taxonomy" id="499986"/>
    <lineage>
        <taxon>Eukaryota</taxon>
        <taxon>Viridiplantae</taxon>
        <taxon>Streptophyta</taxon>
        <taxon>Embryophyta</taxon>
        <taxon>Tracheophyta</taxon>
        <taxon>Spermatophyta</taxon>
        <taxon>Magnoliopsida</taxon>
        <taxon>eudicotyledons</taxon>
        <taxon>Gunneridae</taxon>
        <taxon>Pentapetalae</taxon>
        <taxon>rosids</taxon>
        <taxon>fabids</taxon>
        <taxon>Fabales</taxon>
        <taxon>Fabaceae</taxon>
        <taxon>Caesalpinioideae</taxon>
        <taxon>mimosoid clade</taxon>
        <taxon>Acacieae</taxon>
        <taxon>Acacia</taxon>
    </lineage>
</organism>
<keyword evidence="10" id="KW-1185">Reference proteome</keyword>
<dbReference type="PANTHER" id="PTHR28242:SF13">
    <property type="entry name" value="HISTIDINE-CONTAINING PHOSPHOTRANSFER PROTEIN 5"/>
    <property type="match status" value="1"/>
</dbReference>
<evidence type="ECO:0000256" key="3">
    <source>
        <dbReference type="ARBA" id="ARBA00022990"/>
    </source>
</evidence>
<comment type="domain">
    <text evidence="7">Histidine-containing phosphotransfer domain (HPt) contains an active histidine that mediates the phosphotransfer.</text>
</comment>
<feature type="domain" description="HPt" evidence="8">
    <location>
        <begin position="40"/>
        <end position="135"/>
    </location>
</feature>
<dbReference type="InterPro" id="IPR008207">
    <property type="entry name" value="Sig_transdc_His_kin_Hpt_dom"/>
</dbReference>
<gene>
    <name evidence="9" type="ORF">QN277_012648</name>
</gene>
<keyword evidence="3" id="KW-0007">Acetylation</keyword>